<proteinExistence type="predicted"/>
<sequence length="197" mass="21511">MNFLAGAGLASDAVSNLGNLVISGLHFANQQKVQAQQMQILSQQLDLSRQQLEINKLTQDPVRLMEHAMLSGFDAVSARQLAGSREQRILGSVSLPALDFSTFHAMTTPSRYSLSFVNQAMRTQPGSEPVLTGYRPLASRSPSIASTVNYDDLPWNNRPNFGTVNSLSSVSSTYTSSSLPSTVNYDSLPWKNRPFSV</sequence>
<accession>A0AAU7E4V6</accession>
<dbReference type="Pfam" id="PF05752">
    <property type="entry name" value="Calici_MSP"/>
    <property type="match status" value="1"/>
</dbReference>
<organism evidence="1">
    <name type="scientific">Eidolon dupreanum sapovirus 1</name>
    <dbReference type="NCBI Taxonomy" id="3144110"/>
    <lineage>
        <taxon>Viruses</taxon>
        <taxon>Riboviria</taxon>
        <taxon>Orthornavirae</taxon>
        <taxon>Pisuviricota</taxon>
        <taxon>Pisoniviricetes</taxon>
        <taxon>Picornavirales</taxon>
        <taxon>Caliciviridae</taxon>
        <taxon>Sapovirus</taxon>
    </lineage>
</organism>
<reference evidence="1" key="1">
    <citation type="submission" date="2024-05" db="EMBL/GenBank/DDBJ databases">
        <authorList>
            <person name="Kettenburg G."/>
        </authorList>
    </citation>
    <scope>NUCLEOTIDE SEQUENCE</scope>
    <source>
        <strain evidence="1">KEL168</strain>
    </source>
</reference>
<dbReference type="InterPro" id="IPR008437">
    <property type="entry name" value="Minor_structural_calicivir"/>
</dbReference>
<dbReference type="EMBL" id="PP766459">
    <property type="protein sequence ID" value="XBH46143.1"/>
    <property type="molecule type" value="Genomic_RNA"/>
</dbReference>
<name>A0AAU7E4V6_9CALI</name>
<protein>
    <submittedName>
        <fullName evidence="1">Minor structural protein</fullName>
    </submittedName>
</protein>
<evidence type="ECO:0000313" key="1">
    <source>
        <dbReference type="EMBL" id="XBH46143.1"/>
    </source>
</evidence>